<name>A0A2T9YNE1_9FUNG</name>
<dbReference type="EMBL" id="MBFR01000111">
    <property type="protein sequence ID" value="PVU93858.1"/>
    <property type="molecule type" value="Genomic_DNA"/>
</dbReference>
<keyword evidence="3" id="KW-1185">Reference proteome</keyword>
<feature type="region of interest" description="Disordered" evidence="1">
    <location>
        <begin position="105"/>
        <end position="176"/>
    </location>
</feature>
<evidence type="ECO:0000256" key="1">
    <source>
        <dbReference type="SAM" id="MobiDB-lite"/>
    </source>
</evidence>
<feature type="compositionally biased region" description="Polar residues" evidence="1">
    <location>
        <begin position="353"/>
        <end position="401"/>
    </location>
</feature>
<feature type="compositionally biased region" description="Polar residues" evidence="1">
    <location>
        <begin position="141"/>
        <end position="154"/>
    </location>
</feature>
<organism evidence="2 3">
    <name type="scientific">Smittium simulii</name>
    <dbReference type="NCBI Taxonomy" id="133385"/>
    <lineage>
        <taxon>Eukaryota</taxon>
        <taxon>Fungi</taxon>
        <taxon>Fungi incertae sedis</taxon>
        <taxon>Zoopagomycota</taxon>
        <taxon>Kickxellomycotina</taxon>
        <taxon>Harpellomycetes</taxon>
        <taxon>Harpellales</taxon>
        <taxon>Legeriomycetaceae</taxon>
        <taxon>Smittium</taxon>
    </lineage>
</organism>
<feature type="compositionally biased region" description="Polar residues" evidence="1">
    <location>
        <begin position="105"/>
        <end position="134"/>
    </location>
</feature>
<gene>
    <name evidence="2" type="ORF">BB561_002985</name>
</gene>
<dbReference type="AlphaFoldDB" id="A0A2T9YNE1"/>
<feature type="compositionally biased region" description="Low complexity" evidence="1">
    <location>
        <begin position="467"/>
        <end position="476"/>
    </location>
</feature>
<comment type="caution">
    <text evidence="2">The sequence shown here is derived from an EMBL/GenBank/DDBJ whole genome shotgun (WGS) entry which is preliminary data.</text>
</comment>
<protein>
    <submittedName>
        <fullName evidence="2">Uncharacterized protein</fullName>
    </submittedName>
</protein>
<evidence type="ECO:0000313" key="2">
    <source>
        <dbReference type="EMBL" id="PVU93858.1"/>
    </source>
</evidence>
<dbReference type="Proteomes" id="UP000245383">
    <property type="component" value="Unassembled WGS sequence"/>
</dbReference>
<evidence type="ECO:0000313" key="3">
    <source>
        <dbReference type="Proteomes" id="UP000245383"/>
    </source>
</evidence>
<feature type="region of interest" description="Disordered" evidence="1">
    <location>
        <begin position="353"/>
        <end position="405"/>
    </location>
</feature>
<accession>A0A2T9YNE1</accession>
<proteinExistence type="predicted"/>
<sequence length="591" mass="65573">MDYIRLAKLSPINGIELSHKEAQYLTFLQSNHGKNNISIQKPPNAFFHNWQTLNNKFQVADRYLGENNTLQNYIVSSSQNIVSVGSQTLDNQNLSLTEFLKRNNSGELQTPQPKLNNPGELQTGNPKLNNSAELQTGKPKLNNSAELQTGNPKLNNPGELQTGKPKLNNPGELQTKETNYTSINEKEKRTSLNIRNSITKFTISLAKKISNGRCKDVALGTVKEKIKEIQVSDGLVISQASNSTSNSQYLDDSSDTYKNSRINNSCEMTSKSSDSGISSSLTTSASLTGVNLLQYNRNAEITVRDAKTGFKTLLVKSGDKSDVKSNIGTKRSRIKNTISKIFKLSDKSLSKPNIQSKTKLANPNIQSKTKLANPNIQSKTKPANPNIQNKTKPANPTPNSRNDSRKCIDICEQSKPQETLNEKYVLPDIKDKLPKVCFYIGSDCSSSSGSDCDGEMLEGKETPPKLSNKASYSSSGSSDLQRRYAIRRLFKKAGAKQHSPVLKSDYSISKFKKPTLENFSCAEKKSIMKYDAPWIKYYKNGKPAGIYKSDDYYYCLQMQIAMIVSHQHADYTSGELTDDTPSVEFGRSSLL</sequence>
<reference evidence="2 3" key="1">
    <citation type="journal article" date="2018" name="MBio">
        <title>Comparative Genomics Reveals the Core Gene Toolbox for the Fungus-Insect Symbiosis.</title>
        <authorList>
            <person name="Wang Y."/>
            <person name="Stata M."/>
            <person name="Wang W."/>
            <person name="Stajich J.E."/>
            <person name="White M.M."/>
            <person name="Moncalvo J.M."/>
        </authorList>
    </citation>
    <scope>NUCLEOTIDE SEQUENCE [LARGE SCALE GENOMIC DNA]</scope>
    <source>
        <strain evidence="2 3">SWE-8-4</strain>
    </source>
</reference>
<feature type="region of interest" description="Disordered" evidence="1">
    <location>
        <begin position="445"/>
        <end position="476"/>
    </location>
</feature>